<dbReference type="EMBL" id="LBOG01000015">
    <property type="protein sequence ID" value="KKP29408.1"/>
    <property type="molecule type" value="Genomic_DNA"/>
</dbReference>
<reference evidence="1 2" key="1">
    <citation type="journal article" date="2015" name="Nature">
        <title>rRNA introns, odd ribosomes, and small enigmatic genomes across a large radiation of phyla.</title>
        <authorList>
            <person name="Brown C.T."/>
            <person name="Hug L.A."/>
            <person name="Thomas B.C."/>
            <person name="Sharon I."/>
            <person name="Castelle C.J."/>
            <person name="Singh A."/>
            <person name="Wilkins M.J."/>
            <person name="Williams K.H."/>
            <person name="Banfield J.F."/>
        </authorList>
    </citation>
    <scope>NUCLEOTIDE SEQUENCE [LARGE SCALE GENOMIC DNA]</scope>
</reference>
<dbReference type="AlphaFoldDB" id="A0A0F9YDK5"/>
<name>A0A0F9YDK5_9BACT</name>
<gene>
    <name evidence="1" type="ORF">UR19_C0015G0004</name>
</gene>
<dbReference type="Proteomes" id="UP000034934">
    <property type="component" value="Unassembled WGS sequence"/>
</dbReference>
<organism evidence="1 2">
    <name type="scientific">Candidatus Nomurabacteria bacterium GW2011_GWF1_31_48</name>
    <dbReference type="NCBI Taxonomy" id="1618767"/>
    <lineage>
        <taxon>Bacteria</taxon>
        <taxon>Candidatus Nomuraibacteriota</taxon>
    </lineage>
</organism>
<accession>A0A0F9YDK5</accession>
<protein>
    <submittedName>
        <fullName evidence="1">Uncharacterized protein</fullName>
    </submittedName>
</protein>
<sequence length="48" mass="5535">MKIHNESRVTESWIGQDGCEWRTKSVWVGAGWVSCLQKKLANNAWMNV</sequence>
<proteinExistence type="predicted"/>
<dbReference type="PROSITE" id="PS51257">
    <property type="entry name" value="PROKAR_LIPOPROTEIN"/>
    <property type="match status" value="1"/>
</dbReference>
<evidence type="ECO:0000313" key="2">
    <source>
        <dbReference type="Proteomes" id="UP000034934"/>
    </source>
</evidence>
<evidence type="ECO:0000313" key="1">
    <source>
        <dbReference type="EMBL" id="KKP29408.1"/>
    </source>
</evidence>
<comment type="caution">
    <text evidence="1">The sequence shown here is derived from an EMBL/GenBank/DDBJ whole genome shotgun (WGS) entry which is preliminary data.</text>
</comment>